<evidence type="ECO:0000256" key="3">
    <source>
        <dbReference type="ARBA" id="ARBA00022692"/>
    </source>
</evidence>
<evidence type="ECO:0000256" key="5">
    <source>
        <dbReference type="ARBA" id="ARBA00023136"/>
    </source>
</evidence>
<keyword evidence="2 6" id="KW-0813">Transport</keyword>
<dbReference type="GO" id="GO:0016020">
    <property type="term" value="C:membrane"/>
    <property type="evidence" value="ECO:0007669"/>
    <property type="project" value="UniProtKB-SubCell"/>
</dbReference>
<keyword evidence="4" id="KW-1133">Transmembrane helix</keyword>
<keyword evidence="3" id="KW-0812">Transmembrane</keyword>
<dbReference type="Pfam" id="PF06963">
    <property type="entry name" value="FPN1"/>
    <property type="match status" value="1"/>
</dbReference>
<dbReference type="InterPro" id="IPR009716">
    <property type="entry name" value="Ferroportin-1"/>
</dbReference>
<evidence type="ECO:0000313" key="8">
    <source>
        <dbReference type="Proteomes" id="UP000541444"/>
    </source>
</evidence>
<dbReference type="Proteomes" id="UP000541444">
    <property type="component" value="Unassembled WGS sequence"/>
</dbReference>
<evidence type="ECO:0000313" key="7">
    <source>
        <dbReference type="EMBL" id="KAF6172143.1"/>
    </source>
</evidence>
<dbReference type="GO" id="GO:0005381">
    <property type="term" value="F:iron ion transmembrane transporter activity"/>
    <property type="evidence" value="ECO:0007669"/>
    <property type="project" value="UniProtKB-UniRule"/>
</dbReference>
<evidence type="ECO:0000256" key="6">
    <source>
        <dbReference type="RuleBase" id="RU365065"/>
    </source>
</evidence>
<feature type="non-terminal residue" evidence="7">
    <location>
        <position position="1"/>
    </location>
</feature>
<keyword evidence="6" id="KW-0406">Ion transport</keyword>
<proteinExistence type="inferred from homology"/>
<protein>
    <recommendedName>
        <fullName evidence="6">Solute carrier family 40 member</fullName>
    </recommendedName>
</protein>
<keyword evidence="5" id="KW-0472">Membrane</keyword>
<gene>
    <name evidence="7" type="ORF">GIB67_029561</name>
</gene>
<name>A0A7J7NYI9_9MAGN</name>
<evidence type="ECO:0000256" key="2">
    <source>
        <dbReference type="ARBA" id="ARBA00022448"/>
    </source>
</evidence>
<evidence type="ECO:0000256" key="4">
    <source>
        <dbReference type="ARBA" id="ARBA00022989"/>
    </source>
</evidence>
<reference evidence="7 8" key="1">
    <citation type="journal article" date="2020" name="IScience">
        <title>Genome Sequencing of the Endangered Kingdonia uniflora (Circaeasteraceae, Ranunculales) Reveals Potential Mechanisms of Evolutionary Specialization.</title>
        <authorList>
            <person name="Sun Y."/>
            <person name="Deng T."/>
            <person name="Zhang A."/>
            <person name="Moore M.J."/>
            <person name="Landis J.B."/>
            <person name="Lin N."/>
            <person name="Zhang H."/>
            <person name="Zhang X."/>
            <person name="Huang J."/>
            <person name="Zhang X."/>
            <person name="Sun H."/>
            <person name="Wang H."/>
        </authorList>
    </citation>
    <scope>NUCLEOTIDE SEQUENCE [LARGE SCALE GENOMIC DNA]</scope>
    <source>
        <strain evidence="7">TB1705</strain>
        <tissue evidence="7">Leaf</tissue>
    </source>
</reference>
<comment type="similarity">
    <text evidence="6">Belongs to the ferroportin (FP) (TC 2.A.100) family. SLC40A subfamily.</text>
</comment>
<comment type="caution">
    <text evidence="7">The sequence shown here is derived from an EMBL/GenBank/DDBJ whole genome shotgun (WGS) entry which is preliminary data.</text>
</comment>
<dbReference type="OrthoDB" id="1931161at2759"/>
<accession>A0A7J7NYI9</accession>
<sequence length="51" mass="5554">MVAGVSVTALLVYSDLRVVVISNGQPPEVLIKMNSVIRRIDLTCKLFAPIL</sequence>
<dbReference type="EMBL" id="JACGCM010000445">
    <property type="protein sequence ID" value="KAF6172143.1"/>
    <property type="molecule type" value="Genomic_DNA"/>
</dbReference>
<evidence type="ECO:0000256" key="1">
    <source>
        <dbReference type="ARBA" id="ARBA00004141"/>
    </source>
</evidence>
<keyword evidence="8" id="KW-1185">Reference proteome</keyword>
<comment type="subcellular location">
    <subcellularLocation>
        <location evidence="1 6">Membrane</location>
        <topology evidence="1 6">Multi-pass membrane protein</topology>
    </subcellularLocation>
</comment>
<comment type="function">
    <text evidence="6">May be involved in iron transport and iron homeostasis.</text>
</comment>
<organism evidence="7 8">
    <name type="scientific">Kingdonia uniflora</name>
    <dbReference type="NCBI Taxonomy" id="39325"/>
    <lineage>
        <taxon>Eukaryota</taxon>
        <taxon>Viridiplantae</taxon>
        <taxon>Streptophyta</taxon>
        <taxon>Embryophyta</taxon>
        <taxon>Tracheophyta</taxon>
        <taxon>Spermatophyta</taxon>
        <taxon>Magnoliopsida</taxon>
        <taxon>Ranunculales</taxon>
        <taxon>Circaeasteraceae</taxon>
        <taxon>Kingdonia</taxon>
    </lineage>
</organism>
<dbReference type="AlphaFoldDB" id="A0A7J7NYI9"/>